<keyword evidence="2" id="KW-1185">Reference proteome</keyword>
<name>A0ACB7ZMK9_9ERIC</name>
<proteinExistence type="predicted"/>
<comment type="caution">
    <text evidence="1">The sequence shown here is derived from an EMBL/GenBank/DDBJ whole genome shotgun (WGS) entry which is preliminary data.</text>
</comment>
<evidence type="ECO:0000313" key="1">
    <source>
        <dbReference type="EMBL" id="KAH7866345.1"/>
    </source>
</evidence>
<accession>A0ACB7ZMK9</accession>
<dbReference type="EMBL" id="CM037159">
    <property type="protein sequence ID" value="KAH7866345.1"/>
    <property type="molecule type" value="Genomic_DNA"/>
</dbReference>
<dbReference type="Proteomes" id="UP000828048">
    <property type="component" value="Chromosome 9"/>
</dbReference>
<evidence type="ECO:0000313" key="2">
    <source>
        <dbReference type="Proteomes" id="UP000828048"/>
    </source>
</evidence>
<gene>
    <name evidence="1" type="ORF">Vadar_019166</name>
</gene>
<sequence length="129" mass="14670">MAIWKADIKRETNIPETVVNKVLKALEAKDLVKEVVNVQCKRGKCYIAAEFEPSEEITEDVYESSEFPTKAVAEIMVYMELDKEIIEVTSTGLGKFCSIPKGRLCYRLATGKDLQQGPWLRFHEVFVPV</sequence>
<organism evidence="1 2">
    <name type="scientific">Vaccinium darrowii</name>
    <dbReference type="NCBI Taxonomy" id="229202"/>
    <lineage>
        <taxon>Eukaryota</taxon>
        <taxon>Viridiplantae</taxon>
        <taxon>Streptophyta</taxon>
        <taxon>Embryophyta</taxon>
        <taxon>Tracheophyta</taxon>
        <taxon>Spermatophyta</taxon>
        <taxon>Magnoliopsida</taxon>
        <taxon>eudicotyledons</taxon>
        <taxon>Gunneridae</taxon>
        <taxon>Pentapetalae</taxon>
        <taxon>asterids</taxon>
        <taxon>Ericales</taxon>
        <taxon>Ericaceae</taxon>
        <taxon>Vaccinioideae</taxon>
        <taxon>Vaccinieae</taxon>
        <taxon>Vaccinium</taxon>
    </lineage>
</organism>
<protein>
    <submittedName>
        <fullName evidence="1">Uncharacterized protein</fullName>
    </submittedName>
</protein>
<reference evidence="1 2" key="1">
    <citation type="journal article" date="2021" name="Hortic Res">
        <title>High-quality reference genome and annotation aids understanding of berry development for evergreen blueberry (Vaccinium darrowii).</title>
        <authorList>
            <person name="Yu J."/>
            <person name="Hulse-Kemp A.M."/>
            <person name="Babiker E."/>
            <person name="Staton M."/>
        </authorList>
    </citation>
    <scope>NUCLEOTIDE SEQUENCE [LARGE SCALE GENOMIC DNA]</scope>
    <source>
        <strain evidence="2">cv. NJ 8807/NJ 8810</strain>
        <tissue evidence="1">Young leaf</tissue>
    </source>
</reference>